<name>A0ABW8I5L1_9BACI</name>
<dbReference type="Proteomes" id="UP001619911">
    <property type="component" value="Unassembled WGS sequence"/>
</dbReference>
<dbReference type="EMBL" id="JAUIYO010000002">
    <property type="protein sequence ID" value="MFK2824762.1"/>
    <property type="molecule type" value="Genomic_DNA"/>
</dbReference>
<evidence type="ECO:0008006" key="3">
    <source>
        <dbReference type="Google" id="ProtNLM"/>
    </source>
</evidence>
<keyword evidence="2" id="KW-1185">Reference proteome</keyword>
<reference evidence="1 2" key="1">
    <citation type="submission" date="2023-07" db="EMBL/GenBank/DDBJ databases">
        <title>Bacillus lucianemedeirus sp. nov, a new species isolated from an immunobiological production facility.</title>
        <authorList>
            <person name="Costa L.V."/>
            <person name="Miranda R.V.S.L."/>
            <person name="Brandao M.L.L."/>
            <person name="Reis C.M.F."/>
            <person name="Frazao A.M."/>
            <person name="Cruz F.V."/>
            <person name="Baio P.V.P."/>
            <person name="Veras J.F.C."/>
            <person name="Ramos J.N."/>
            <person name="Vieira V."/>
        </authorList>
    </citation>
    <scope>NUCLEOTIDE SEQUENCE [LARGE SCALE GENOMIC DNA]</scope>
    <source>
        <strain evidence="1 2">B190/17</strain>
    </source>
</reference>
<dbReference type="RefSeq" id="WP_404314661.1">
    <property type="nucleotide sequence ID" value="NZ_JAUIYO010000002.1"/>
</dbReference>
<protein>
    <recommendedName>
        <fullName evidence="3">DUF3139 domain-containing protein</fullName>
    </recommendedName>
</protein>
<sequence length="109" mass="12801">MNSKPNVFLLTFLFVILIAAFSFDFSSRGFLDSKKMTFQDSTPAMAESKEQEEPYQSSDFELEEKIVNVEEVNGYTIETYREYEIYKDEKGNVKQSIPTSNFNYIRYKN</sequence>
<evidence type="ECO:0000313" key="1">
    <source>
        <dbReference type="EMBL" id="MFK2824762.1"/>
    </source>
</evidence>
<proteinExistence type="predicted"/>
<comment type="caution">
    <text evidence="1">The sequence shown here is derived from an EMBL/GenBank/DDBJ whole genome shotgun (WGS) entry which is preliminary data.</text>
</comment>
<evidence type="ECO:0000313" key="2">
    <source>
        <dbReference type="Proteomes" id="UP001619911"/>
    </source>
</evidence>
<accession>A0ABW8I5L1</accession>
<organism evidence="1 2">
    <name type="scientific">Bacillus lumedeiriae</name>
    <dbReference type="NCBI Taxonomy" id="3058829"/>
    <lineage>
        <taxon>Bacteria</taxon>
        <taxon>Bacillati</taxon>
        <taxon>Bacillota</taxon>
        <taxon>Bacilli</taxon>
        <taxon>Bacillales</taxon>
        <taxon>Bacillaceae</taxon>
        <taxon>Bacillus</taxon>
    </lineage>
</organism>
<gene>
    <name evidence="1" type="ORF">QYG89_03585</name>
</gene>